<dbReference type="InterPro" id="IPR029024">
    <property type="entry name" value="TerB-like"/>
</dbReference>
<protein>
    <recommendedName>
        <fullName evidence="1">Co-chaperone DjlA N-terminal domain-containing protein</fullName>
    </recommendedName>
</protein>
<gene>
    <name evidence="2" type="ordered locus">SAR116_1072</name>
</gene>
<proteinExistence type="predicted"/>
<dbReference type="STRING" id="488538.SAR116_1072"/>
<dbReference type="eggNOG" id="COG4103">
    <property type="taxonomic scope" value="Bacteria"/>
</dbReference>
<dbReference type="EMBL" id="CP001751">
    <property type="protein sequence ID" value="ADE39315.1"/>
    <property type="molecule type" value="Genomic_DNA"/>
</dbReference>
<dbReference type="Proteomes" id="UP000007460">
    <property type="component" value="Chromosome"/>
</dbReference>
<dbReference type="OrthoDB" id="5402150at2"/>
<evidence type="ECO:0000313" key="3">
    <source>
        <dbReference type="Proteomes" id="UP000007460"/>
    </source>
</evidence>
<evidence type="ECO:0000259" key="1">
    <source>
        <dbReference type="Pfam" id="PF05099"/>
    </source>
</evidence>
<dbReference type="SUPFAM" id="SSF158682">
    <property type="entry name" value="TerB-like"/>
    <property type="match status" value="1"/>
</dbReference>
<evidence type="ECO:0000313" key="2">
    <source>
        <dbReference type="EMBL" id="ADE39315.1"/>
    </source>
</evidence>
<reference evidence="2 3" key="1">
    <citation type="journal article" date="2010" name="J. Bacteriol.">
        <title>Complete genome sequence of "Candidatus Puniceispirillum marinum" IMCC1322, a representative of the SAR116 clade in the Alphaproteobacteria.</title>
        <authorList>
            <person name="Oh H.M."/>
            <person name="Kwon K.K."/>
            <person name="Kang I."/>
            <person name="Kang S.G."/>
            <person name="Lee J.H."/>
            <person name="Kim S.J."/>
            <person name="Cho J.C."/>
        </authorList>
    </citation>
    <scope>NUCLEOTIDE SEQUENCE [LARGE SCALE GENOMIC DNA]</scope>
    <source>
        <strain evidence="2 3">IMCC1322</strain>
    </source>
</reference>
<dbReference type="RefSeq" id="WP_013045944.1">
    <property type="nucleotide sequence ID" value="NC_014010.1"/>
</dbReference>
<dbReference type="HOGENOM" id="CLU_111095_2_1_5"/>
<keyword evidence="3" id="KW-1185">Reference proteome</keyword>
<sequence>MLNKLTSWVKTYNEIAETPDDDSEWAATVAGLLIEAAMADGTLGDAERMAIATALEHQLSMTPDVIDEMIEKARQDYDDRVEISGITRQIRNDTDAEERAIIMEMIWMVVLADGVLHDYEAQLMRRLAGLLYIDDVASAHAANSARARLGLEA</sequence>
<name>D5BSR8_PUNMI</name>
<dbReference type="Gene3D" id="1.10.3680.10">
    <property type="entry name" value="TerB-like"/>
    <property type="match status" value="1"/>
</dbReference>
<feature type="domain" description="Co-chaperone DjlA N-terminal" evidence="1">
    <location>
        <begin position="29"/>
        <end position="141"/>
    </location>
</feature>
<dbReference type="CDD" id="cd07313">
    <property type="entry name" value="terB_like_2"/>
    <property type="match status" value="1"/>
</dbReference>
<dbReference type="AlphaFoldDB" id="D5BSR8"/>
<accession>D5BSR8</accession>
<dbReference type="Pfam" id="PF05099">
    <property type="entry name" value="TerB"/>
    <property type="match status" value="1"/>
</dbReference>
<dbReference type="InterPro" id="IPR007791">
    <property type="entry name" value="DjlA_N"/>
</dbReference>
<dbReference type="KEGG" id="apb:SAR116_1072"/>
<organism evidence="2 3">
    <name type="scientific">Puniceispirillum marinum (strain IMCC1322)</name>
    <dbReference type="NCBI Taxonomy" id="488538"/>
    <lineage>
        <taxon>Bacteria</taxon>
        <taxon>Pseudomonadati</taxon>
        <taxon>Pseudomonadota</taxon>
        <taxon>Alphaproteobacteria</taxon>
        <taxon>Candidatus Puniceispirillales</taxon>
        <taxon>Candidatus Puniceispirillaceae</taxon>
        <taxon>Candidatus Puniceispirillum</taxon>
    </lineage>
</organism>